<organism evidence="2 3">
    <name type="scientific">Actinomyces naeslundii (strain ATCC 12104 / DSM 43013 / CCUG 2238 / JCM 8349 / NCTC 10301 / Howell 279)</name>
    <dbReference type="NCBI Taxonomy" id="1115803"/>
    <lineage>
        <taxon>Bacteria</taxon>
        <taxon>Bacillati</taxon>
        <taxon>Actinomycetota</taxon>
        <taxon>Actinomycetes</taxon>
        <taxon>Actinomycetales</taxon>
        <taxon>Actinomycetaceae</taxon>
        <taxon>Actinomyces</taxon>
    </lineage>
</organism>
<sequence length="45" mass="4728">MGGGRMSRHAGTPRKGDGKGPTEQAGERHPGIYRSVKGCNSVCED</sequence>
<feature type="compositionally biased region" description="Basic residues" evidence="1">
    <location>
        <begin position="1"/>
        <end position="12"/>
    </location>
</feature>
<evidence type="ECO:0000313" key="2">
    <source>
        <dbReference type="EMBL" id="EJN84005.1"/>
    </source>
</evidence>
<reference evidence="2 3" key="1">
    <citation type="submission" date="2012-07" db="EMBL/GenBank/DDBJ databases">
        <authorList>
            <person name="Durkin A.S."/>
            <person name="McCorrison J."/>
            <person name="Torralba M."/>
            <person name="Gillis M."/>
            <person name="Methe B."/>
            <person name="Sutton G."/>
            <person name="Nelson K.E."/>
        </authorList>
    </citation>
    <scope>NUCLEOTIDE SEQUENCE [LARGE SCALE GENOMIC DNA]</scope>
    <source>
        <strain evidence="3">ATCC 12104 / DSM 43013 / CCUG 2238 / JCM 8349 / NCTC 10301 / Howell 279</strain>
    </source>
</reference>
<comment type="caution">
    <text evidence="2">The sequence shown here is derived from an EMBL/GenBank/DDBJ whole genome shotgun (WGS) entry which is preliminary data.</text>
</comment>
<evidence type="ECO:0000313" key="3">
    <source>
        <dbReference type="Proteomes" id="UP000007814"/>
    </source>
</evidence>
<dbReference type="Proteomes" id="UP000007814">
    <property type="component" value="Unassembled WGS sequence"/>
</dbReference>
<feature type="region of interest" description="Disordered" evidence="1">
    <location>
        <begin position="1"/>
        <end position="45"/>
    </location>
</feature>
<evidence type="ECO:0000256" key="1">
    <source>
        <dbReference type="SAM" id="MobiDB-lite"/>
    </source>
</evidence>
<dbReference type="AlphaFoldDB" id="J2ZND2"/>
<accession>J2ZND2</accession>
<gene>
    <name evidence="2" type="ORF">HMPREF1129_1441</name>
</gene>
<proteinExistence type="predicted"/>
<dbReference type="EMBL" id="ALJK01000185">
    <property type="protein sequence ID" value="EJN84005.1"/>
    <property type="molecule type" value="Genomic_DNA"/>
</dbReference>
<name>J2ZND2_ACTNH</name>
<feature type="compositionally biased region" description="Basic and acidic residues" evidence="1">
    <location>
        <begin position="14"/>
        <end position="30"/>
    </location>
</feature>
<dbReference type="PATRIC" id="fig|1115803.3.peg.2112"/>
<protein>
    <submittedName>
        <fullName evidence="2">Uncharacterized protein</fullName>
    </submittedName>
</protein>